<evidence type="ECO:0000313" key="11">
    <source>
        <dbReference type="Proteomes" id="UP000287171"/>
    </source>
</evidence>
<comment type="similarity">
    <text evidence="2 6">Belongs to the acyl-CoA dehydrogenase family.</text>
</comment>
<dbReference type="GO" id="GO:0050660">
    <property type="term" value="F:flavin adenine dinucleotide binding"/>
    <property type="evidence" value="ECO:0007669"/>
    <property type="project" value="InterPro"/>
</dbReference>
<dbReference type="Pfam" id="PF00441">
    <property type="entry name" value="Acyl-CoA_dh_1"/>
    <property type="match status" value="1"/>
</dbReference>
<evidence type="ECO:0000259" key="8">
    <source>
        <dbReference type="Pfam" id="PF02770"/>
    </source>
</evidence>
<keyword evidence="5 6" id="KW-0560">Oxidoreductase</keyword>
<keyword evidence="11" id="KW-1185">Reference proteome</keyword>
<accession>A0A402B8Z4</accession>
<gene>
    <name evidence="10" type="ORF">KDA_32660</name>
</gene>
<evidence type="ECO:0000256" key="1">
    <source>
        <dbReference type="ARBA" id="ARBA00001974"/>
    </source>
</evidence>
<dbReference type="FunFam" id="1.20.140.10:FF:000004">
    <property type="entry name" value="Acyl-CoA dehydrogenase FadE25"/>
    <property type="match status" value="1"/>
</dbReference>
<feature type="domain" description="Acyl-CoA dehydrogenase/oxidase N-terminal" evidence="9">
    <location>
        <begin position="8"/>
        <end position="118"/>
    </location>
</feature>
<dbReference type="PROSITE" id="PS00072">
    <property type="entry name" value="ACYL_COA_DH_1"/>
    <property type="match status" value="1"/>
</dbReference>
<dbReference type="PANTHER" id="PTHR43884:SF12">
    <property type="entry name" value="ISOVALERYL-COA DEHYDROGENASE, MITOCHONDRIAL-RELATED"/>
    <property type="match status" value="1"/>
</dbReference>
<dbReference type="RefSeq" id="WP_126628070.1">
    <property type="nucleotide sequence ID" value="NZ_BIFT01000001.1"/>
</dbReference>
<dbReference type="InterPro" id="IPR036250">
    <property type="entry name" value="AcylCo_DH-like_C"/>
</dbReference>
<evidence type="ECO:0000256" key="5">
    <source>
        <dbReference type="ARBA" id="ARBA00023002"/>
    </source>
</evidence>
<dbReference type="InterPro" id="IPR037069">
    <property type="entry name" value="AcylCoA_DH/ox_N_sf"/>
</dbReference>
<comment type="caution">
    <text evidence="10">The sequence shown here is derived from an EMBL/GenBank/DDBJ whole genome shotgun (WGS) entry which is preliminary data.</text>
</comment>
<dbReference type="Gene3D" id="1.20.140.10">
    <property type="entry name" value="Butyryl-CoA Dehydrogenase, subunit A, domain 3"/>
    <property type="match status" value="1"/>
</dbReference>
<dbReference type="InterPro" id="IPR006089">
    <property type="entry name" value="Acyl-CoA_DH_CS"/>
</dbReference>
<reference evidence="11" key="1">
    <citation type="submission" date="2018-12" db="EMBL/GenBank/DDBJ databases">
        <title>Tengunoibacter tsumagoiensis gen. nov., sp. nov., Dictyobacter kobayashii sp. nov., D. alpinus sp. nov., and D. joshuensis sp. nov. and description of Dictyobacteraceae fam. nov. within the order Ktedonobacterales isolated from Tengu-no-mugimeshi.</title>
        <authorList>
            <person name="Wang C.M."/>
            <person name="Zheng Y."/>
            <person name="Sakai Y."/>
            <person name="Toyoda A."/>
            <person name="Minakuchi Y."/>
            <person name="Abe K."/>
            <person name="Yokota A."/>
            <person name="Yabe S."/>
        </authorList>
    </citation>
    <scope>NUCLEOTIDE SEQUENCE [LARGE SCALE GENOMIC DNA]</scope>
    <source>
        <strain evidence="11">Uno16</strain>
    </source>
</reference>
<comment type="cofactor">
    <cofactor evidence="1 6">
        <name>FAD</name>
        <dbReference type="ChEBI" id="CHEBI:57692"/>
    </cofactor>
</comment>
<dbReference type="FunFam" id="2.40.110.10:FF:000001">
    <property type="entry name" value="Acyl-CoA dehydrogenase, mitochondrial"/>
    <property type="match status" value="1"/>
</dbReference>
<dbReference type="AlphaFoldDB" id="A0A402B8Z4"/>
<dbReference type="PROSITE" id="PS00073">
    <property type="entry name" value="ACYL_COA_DH_2"/>
    <property type="match status" value="1"/>
</dbReference>
<dbReference type="EMBL" id="BIFT01000001">
    <property type="protein sequence ID" value="GCE27782.1"/>
    <property type="molecule type" value="Genomic_DNA"/>
</dbReference>
<dbReference type="Pfam" id="PF02770">
    <property type="entry name" value="Acyl-CoA_dh_M"/>
    <property type="match status" value="1"/>
</dbReference>
<dbReference type="GO" id="GO:0003995">
    <property type="term" value="F:acyl-CoA dehydrogenase activity"/>
    <property type="evidence" value="ECO:0007669"/>
    <property type="project" value="InterPro"/>
</dbReference>
<evidence type="ECO:0000256" key="2">
    <source>
        <dbReference type="ARBA" id="ARBA00009347"/>
    </source>
</evidence>
<protein>
    <submittedName>
        <fullName evidence="10">Acyl-CoA dehydrogenase</fullName>
    </submittedName>
</protein>
<evidence type="ECO:0000259" key="7">
    <source>
        <dbReference type="Pfam" id="PF00441"/>
    </source>
</evidence>
<dbReference type="CDD" id="cd01158">
    <property type="entry name" value="SCAD_SBCAD"/>
    <property type="match status" value="1"/>
</dbReference>
<dbReference type="PIRSF" id="PIRSF016578">
    <property type="entry name" value="HsaA"/>
    <property type="match status" value="1"/>
</dbReference>
<dbReference type="InterPro" id="IPR009100">
    <property type="entry name" value="AcylCoA_DH/oxidase_NM_dom_sf"/>
</dbReference>
<feature type="domain" description="Acyl-CoA dehydrogenase/oxidase C-terminal" evidence="7">
    <location>
        <begin position="229"/>
        <end position="379"/>
    </location>
</feature>
<dbReference type="SUPFAM" id="SSF56645">
    <property type="entry name" value="Acyl-CoA dehydrogenase NM domain-like"/>
    <property type="match status" value="1"/>
</dbReference>
<evidence type="ECO:0000256" key="6">
    <source>
        <dbReference type="RuleBase" id="RU362125"/>
    </source>
</evidence>
<evidence type="ECO:0000256" key="3">
    <source>
        <dbReference type="ARBA" id="ARBA00022630"/>
    </source>
</evidence>
<dbReference type="Gene3D" id="1.10.540.10">
    <property type="entry name" value="Acyl-CoA dehydrogenase/oxidase, N-terminal domain"/>
    <property type="match status" value="1"/>
</dbReference>
<sequence>MAVSHVIEDEQALIAAIREIAQERVAPRAAEIDHSGQFPWDMKELLAQQDILGMPFPEKYGGIGASELAIVMAIEELSRCCATTGLILAVQQLGSLPILLGGTEEQKQKYFPRLATGEWLAAFGLTEAGSGSDAAAMTTHAVRKGDTYILNGSKRFITNGGLAQVNSVFAQTDPSKGTRGISAFIVEKDFPGFSVGRIEDKMGIKGSQTAELIFNDCEVPAENLLGREGDGFKLAMMTLDRTRPGIGAQAVGIAQGALDLAVAYSKQRVQFNKPIAENQGIQFMLADMATQVEAARLMVYNAAEMIDQGNKSLSKYSAMAKMFASDAAISVTNDAIQVLGGYGYMKEYPAERMMRDAKITQIYEGTNQIQRLVIARALLTAQA</sequence>
<organism evidence="10 11">
    <name type="scientific">Dictyobacter alpinus</name>
    <dbReference type="NCBI Taxonomy" id="2014873"/>
    <lineage>
        <taxon>Bacteria</taxon>
        <taxon>Bacillati</taxon>
        <taxon>Chloroflexota</taxon>
        <taxon>Ktedonobacteria</taxon>
        <taxon>Ktedonobacterales</taxon>
        <taxon>Dictyobacteraceae</taxon>
        <taxon>Dictyobacter</taxon>
    </lineage>
</organism>
<name>A0A402B8Z4_9CHLR</name>
<dbReference type="InterPro" id="IPR009075">
    <property type="entry name" value="AcylCo_DH/oxidase_C"/>
</dbReference>
<dbReference type="InterPro" id="IPR006091">
    <property type="entry name" value="Acyl-CoA_Oxase/DH_mid-dom"/>
</dbReference>
<dbReference type="OrthoDB" id="9778581at2"/>
<dbReference type="FunFam" id="1.10.540.10:FF:000002">
    <property type="entry name" value="Acyl-CoA dehydrogenase FadE19"/>
    <property type="match status" value="1"/>
</dbReference>
<dbReference type="Proteomes" id="UP000287171">
    <property type="component" value="Unassembled WGS sequence"/>
</dbReference>
<evidence type="ECO:0000259" key="9">
    <source>
        <dbReference type="Pfam" id="PF02771"/>
    </source>
</evidence>
<keyword evidence="3 6" id="KW-0285">Flavoprotein</keyword>
<dbReference type="InterPro" id="IPR046373">
    <property type="entry name" value="Acyl-CoA_Oxase/DH_mid-dom_sf"/>
</dbReference>
<feature type="domain" description="Acyl-CoA oxidase/dehydrogenase middle" evidence="8">
    <location>
        <begin position="122"/>
        <end position="217"/>
    </location>
</feature>
<evidence type="ECO:0000313" key="10">
    <source>
        <dbReference type="EMBL" id="GCE27782.1"/>
    </source>
</evidence>
<dbReference type="SUPFAM" id="SSF47203">
    <property type="entry name" value="Acyl-CoA dehydrogenase C-terminal domain-like"/>
    <property type="match status" value="1"/>
</dbReference>
<evidence type="ECO:0000256" key="4">
    <source>
        <dbReference type="ARBA" id="ARBA00022827"/>
    </source>
</evidence>
<dbReference type="Pfam" id="PF02771">
    <property type="entry name" value="Acyl-CoA_dh_N"/>
    <property type="match status" value="1"/>
</dbReference>
<dbReference type="Gene3D" id="2.40.110.10">
    <property type="entry name" value="Butyryl-CoA Dehydrogenase, subunit A, domain 2"/>
    <property type="match status" value="1"/>
</dbReference>
<dbReference type="PANTHER" id="PTHR43884">
    <property type="entry name" value="ACYL-COA DEHYDROGENASE"/>
    <property type="match status" value="1"/>
</dbReference>
<keyword evidence="4 6" id="KW-0274">FAD</keyword>
<proteinExistence type="inferred from homology"/>
<dbReference type="InterPro" id="IPR013786">
    <property type="entry name" value="AcylCoA_DH/ox_N"/>
</dbReference>